<accession>A0ACC7RDE4</accession>
<gene>
    <name evidence="1" type="ORF">REH74_020120</name>
</gene>
<protein>
    <submittedName>
        <fullName evidence="1">Uncharacterized protein</fullName>
    </submittedName>
</protein>
<comment type="caution">
    <text evidence="1">The sequence shown here is derived from an EMBL/GenBank/DDBJ whole genome shotgun (WGS) entry which is preliminary data.</text>
</comment>
<organism evidence="1 2">
    <name type="scientific">Vibrio campbellii</name>
    <dbReference type="NCBI Taxonomy" id="680"/>
    <lineage>
        <taxon>Bacteria</taxon>
        <taxon>Pseudomonadati</taxon>
        <taxon>Pseudomonadota</taxon>
        <taxon>Gammaproteobacteria</taxon>
        <taxon>Vibrionales</taxon>
        <taxon>Vibrionaceae</taxon>
        <taxon>Vibrio</taxon>
    </lineage>
</organism>
<dbReference type="EMBL" id="JAVHXJ020000125">
    <property type="protein sequence ID" value="MGI1899829.1"/>
    <property type="molecule type" value="Genomic_DNA"/>
</dbReference>
<reference evidence="1" key="1">
    <citation type="submission" date="2024-11" db="EMBL/GenBank/DDBJ databases">
        <title>Identification of new Vibrio campbellii strains harboring the pVA1 plasmid isolated from Penaeus vannamei postlarvae affected by outbreaks of acute hepatopancreatic necrosis disease (AHPND) in Mexico.</title>
        <authorList>
            <person name="Gomez-Gil B."/>
            <person name="Enciso-Ibarra J."/>
        </authorList>
    </citation>
    <scope>NUCLEOTIDE SEQUENCE</scope>
    <source>
        <strain evidence="1">M270204</strain>
    </source>
</reference>
<dbReference type="Proteomes" id="UP001354073">
    <property type="component" value="Unassembled WGS sequence"/>
</dbReference>
<name>A0ACC7RDE4_9VIBR</name>
<proteinExistence type="predicted"/>
<sequence length="215" mass="24180">MTEQINQEQPQLPGLKESVELRIEIIYKTRPGRFSAAKIIHEPVQGKAVTAILRINNISNKVCKGFKVTNAAFNFESDSVVTNIDHDVQVPPINPKSSIEVELDNLTFNLGGACWFSCLFEPENKEQELVTFQHDRNHDKDALYGDLNAWGEILYIEGRLASLQAETNRYILILTIITVLEAVFGLKNLLNWGAVLLSTIFGYLAELFVFLANIT</sequence>
<evidence type="ECO:0000313" key="1">
    <source>
        <dbReference type="EMBL" id="MGI1899829.1"/>
    </source>
</evidence>
<evidence type="ECO:0000313" key="2">
    <source>
        <dbReference type="Proteomes" id="UP001354073"/>
    </source>
</evidence>